<keyword evidence="4 7" id="KW-0812">Transmembrane</keyword>
<dbReference type="PRINTS" id="PR01035">
    <property type="entry name" value="TCRTETA"/>
</dbReference>
<organism evidence="9 10">
    <name type="scientific">Neobacillus piezotolerans</name>
    <dbReference type="NCBI Taxonomy" id="2259171"/>
    <lineage>
        <taxon>Bacteria</taxon>
        <taxon>Bacillati</taxon>
        <taxon>Bacillota</taxon>
        <taxon>Bacilli</taxon>
        <taxon>Bacillales</taxon>
        <taxon>Bacillaceae</taxon>
        <taxon>Neobacillus</taxon>
    </lineage>
</organism>
<feature type="domain" description="Major facilitator superfamily (MFS) profile" evidence="8">
    <location>
        <begin position="19"/>
        <end position="406"/>
    </location>
</feature>
<keyword evidence="10" id="KW-1185">Reference proteome</keyword>
<dbReference type="InterPro" id="IPR001958">
    <property type="entry name" value="Tet-R_TetA/multi-R_MdtG-like"/>
</dbReference>
<dbReference type="SUPFAM" id="SSF103473">
    <property type="entry name" value="MFS general substrate transporter"/>
    <property type="match status" value="1"/>
</dbReference>
<evidence type="ECO:0000256" key="4">
    <source>
        <dbReference type="ARBA" id="ARBA00022692"/>
    </source>
</evidence>
<feature type="transmembrane region" description="Helical" evidence="7">
    <location>
        <begin position="21"/>
        <end position="45"/>
    </location>
</feature>
<sequence>MHPERSESNLDEQRLLKRNLLIMWFSNFFVGGSMTMVLPFISLYIKTLGNFSETYVQHWAGITFAATFVTAFFFSPVLGRLGDRYGRKRILIALGMGMSVSLFLMGVVETVWQLFTLRLFMGFFAGMVSITQAFISTQTPKHMAGRVLGTLQTGSIAGTLLGPLIGGFLADSFGYALTFKGTSAIILISVILIFSAREHKLKPKEDKKTFYTRIEVIQHILGNPALATVLFISMLIQVALFSIQPILALFVSELHGPENLAFISGLAFSAAGVGNLMMARKWGDLADRKGYLNILIILLLSGAAIYTFGAFVTEVWQLVLIRFGLGITTGGIIPVRMAYIRQEAPIAIQGEVLGYNTSLRFLGNIVGPVLGGFLAGSLGFASVFIVTSALLLISGLTLLAVTRRMHLLKSGAH</sequence>
<evidence type="ECO:0000256" key="5">
    <source>
        <dbReference type="ARBA" id="ARBA00022989"/>
    </source>
</evidence>
<keyword evidence="3" id="KW-1003">Cell membrane</keyword>
<comment type="subcellular location">
    <subcellularLocation>
        <location evidence="1">Cell membrane</location>
        <topology evidence="1">Multi-pass membrane protein</topology>
    </subcellularLocation>
</comment>
<feature type="transmembrane region" description="Helical" evidence="7">
    <location>
        <begin position="90"/>
        <end position="108"/>
    </location>
</feature>
<feature type="transmembrane region" description="Helical" evidence="7">
    <location>
        <begin position="147"/>
        <end position="169"/>
    </location>
</feature>
<keyword evidence="6 7" id="KW-0472">Membrane</keyword>
<evidence type="ECO:0000256" key="7">
    <source>
        <dbReference type="SAM" id="Phobius"/>
    </source>
</evidence>
<proteinExistence type="predicted"/>
<dbReference type="Pfam" id="PF07690">
    <property type="entry name" value="MFS_1"/>
    <property type="match status" value="1"/>
</dbReference>
<keyword evidence="5 7" id="KW-1133">Transmembrane helix</keyword>
<dbReference type="Gene3D" id="1.20.1250.20">
    <property type="entry name" value="MFS general substrate transporter like domains"/>
    <property type="match status" value="1"/>
</dbReference>
<evidence type="ECO:0000256" key="1">
    <source>
        <dbReference type="ARBA" id="ARBA00004651"/>
    </source>
</evidence>
<dbReference type="PANTHER" id="PTHR43414">
    <property type="entry name" value="MULTIDRUG RESISTANCE PROTEIN MDTG"/>
    <property type="match status" value="1"/>
</dbReference>
<comment type="caution">
    <text evidence="9">The sequence shown here is derived from an EMBL/GenBank/DDBJ whole genome shotgun (WGS) entry which is preliminary data.</text>
</comment>
<feature type="transmembrane region" description="Helical" evidence="7">
    <location>
        <begin position="260"/>
        <end position="279"/>
    </location>
</feature>
<keyword evidence="2" id="KW-0813">Transport</keyword>
<dbReference type="AlphaFoldDB" id="A0A3D8GQJ2"/>
<dbReference type="GO" id="GO:0022857">
    <property type="term" value="F:transmembrane transporter activity"/>
    <property type="evidence" value="ECO:0007669"/>
    <property type="project" value="InterPro"/>
</dbReference>
<protein>
    <submittedName>
        <fullName evidence="9">MFS transporter</fullName>
    </submittedName>
</protein>
<evidence type="ECO:0000256" key="6">
    <source>
        <dbReference type="ARBA" id="ARBA00023136"/>
    </source>
</evidence>
<name>A0A3D8GQJ2_9BACI</name>
<feature type="transmembrane region" description="Helical" evidence="7">
    <location>
        <begin position="352"/>
        <end position="374"/>
    </location>
</feature>
<dbReference type="OrthoDB" id="65739at2"/>
<dbReference type="PANTHER" id="PTHR43414:SF3">
    <property type="entry name" value="LMO2377 PROTEIN"/>
    <property type="match status" value="1"/>
</dbReference>
<reference evidence="9 10" key="1">
    <citation type="submission" date="2018-07" db="EMBL/GenBank/DDBJ databases">
        <title>Bacillus sp. YLB-04 draft genome sequence.</title>
        <authorList>
            <person name="Yu L."/>
            <person name="Tang X."/>
        </authorList>
    </citation>
    <scope>NUCLEOTIDE SEQUENCE [LARGE SCALE GENOMIC DNA]</scope>
    <source>
        <strain evidence="9 10">YLB-04</strain>
    </source>
</reference>
<dbReference type="InterPro" id="IPR036259">
    <property type="entry name" value="MFS_trans_sf"/>
</dbReference>
<dbReference type="GO" id="GO:0005886">
    <property type="term" value="C:plasma membrane"/>
    <property type="evidence" value="ECO:0007669"/>
    <property type="project" value="UniProtKB-SubCell"/>
</dbReference>
<evidence type="ECO:0000256" key="3">
    <source>
        <dbReference type="ARBA" id="ARBA00022475"/>
    </source>
</evidence>
<feature type="transmembrane region" description="Helical" evidence="7">
    <location>
        <begin position="216"/>
        <end position="240"/>
    </location>
</feature>
<feature type="transmembrane region" description="Helical" evidence="7">
    <location>
        <begin position="319"/>
        <end position="340"/>
    </location>
</feature>
<evidence type="ECO:0000259" key="8">
    <source>
        <dbReference type="PROSITE" id="PS50850"/>
    </source>
</evidence>
<feature type="transmembrane region" description="Helical" evidence="7">
    <location>
        <begin position="380"/>
        <end position="401"/>
    </location>
</feature>
<evidence type="ECO:0000313" key="10">
    <source>
        <dbReference type="Proteomes" id="UP000257144"/>
    </source>
</evidence>
<dbReference type="EMBL" id="QNQT01000004">
    <property type="protein sequence ID" value="RDU36760.1"/>
    <property type="molecule type" value="Genomic_DNA"/>
</dbReference>
<feature type="transmembrane region" description="Helical" evidence="7">
    <location>
        <begin position="57"/>
        <end position="78"/>
    </location>
</feature>
<accession>A0A3D8GQJ2</accession>
<evidence type="ECO:0000256" key="2">
    <source>
        <dbReference type="ARBA" id="ARBA00022448"/>
    </source>
</evidence>
<feature type="transmembrane region" description="Helical" evidence="7">
    <location>
        <begin position="114"/>
        <end position="135"/>
    </location>
</feature>
<dbReference type="InterPro" id="IPR011701">
    <property type="entry name" value="MFS"/>
</dbReference>
<dbReference type="Proteomes" id="UP000257144">
    <property type="component" value="Unassembled WGS sequence"/>
</dbReference>
<feature type="transmembrane region" description="Helical" evidence="7">
    <location>
        <begin position="291"/>
        <end position="313"/>
    </location>
</feature>
<dbReference type="PROSITE" id="PS50850">
    <property type="entry name" value="MFS"/>
    <property type="match status" value="1"/>
</dbReference>
<evidence type="ECO:0000313" key="9">
    <source>
        <dbReference type="EMBL" id="RDU36760.1"/>
    </source>
</evidence>
<dbReference type="InterPro" id="IPR020846">
    <property type="entry name" value="MFS_dom"/>
</dbReference>
<feature type="transmembrane region" description="Helical" evidence="7">
    <location>
        <begin position="175"/>
        <end position="195"/>
    </location>
</feature>
<gene>
    <name evidence="9" type="ORF">DRW41_11960</name>
</gene>